<dbReference type="AlphaFoldDB" id="A0A410H5M4"/>
<evidence type="ECO:0008006" key="3">
    <source>
        <dbReference type="Google" id="ProtNLM"/>
    </source>
</evidence>
<protein>
    <recommendedName>
        <fullName evidence="3">Thiamin/hydroxymethyl pyrimidine-binding YkoF putative domain-containing protein</fullName>
    </recommendedName>
</protein>
<keyword evidence="2" id="KW-1185">Reference proteome</keyword>
<dbReference type="Proteomes" id="UP000285478">
    <property type="component" value="Chromosome"/>
</dbReference>
<dbReference type="RefSeq" id="WP_128385484.1">
    <property type="nucleotide sequence ID" value="NZ_CP035033.1"/>
</dbReference>
<name>A0A410H5M4_9GAMM</name>
<dbReference type="SUPFAM" id="SSF89957">
    <property type="entry name" value="MTH1187/YkoF-like"/>
    <property type="match status" value="1"/>
</dbReference>
<dbReference type="Gene3D" id="3.30.70.930">
    <property type="match status" value="1"/>
</dbReference>
<dbReference type="EMBL" id="CP035033">
    <property type="protein sequence ID" value="QAB16233.1"/>
    <property type="molecule type" value="Genomic_DNA"/>
</dbReference>
<evidence type="ECO:0000313" key="2">
    <source>
        <dbReference type="Proteomes" id="UP000285478"/>
    </source>
</evidence>
<organism evidence="1 2">
    <name type="scientific">Hydrogenovibrio thermophilus</name>
    <dbReference type="NCBI Taxonomy" id="265883"/>
    <lineage>
        <taxon>Bacteria</taxon>
        <taxon>Pseudomonadati</taxon>
        <taxon>Pseudomonadota</taxon>
        <taxon>Gammaproteobacteria</taxon>
        <taxon>Thiotrichales</taxon>
        <taxon>Piscirickettsiaceae</taxon>
        <taxon>Hydrogenovibrio</taxon>
    </lineage>
</organism>
<evidence type="ECO:0000313" key="1">
    <source>
        <dbReference type="EMBL" id="QAB16233.1"/>
    </source>
</evidence>
<gene>
    <name evidence="1" type="ORF">EPV75_11440</name>
</gene>
<reference evidence="1 2" key="1">
    <citation type="journal article" date="2018" name="Environ. Microbiol.">
        <title>Genomes of ubiquitous marine and hypersaline Hydrogenovibrio, Thiomicrorhabdus and Thiomicrospira spp. encode a diversity of mechanisms to sustain chemolithoautotrophy in heterogeneous environments.</title>
        <authorList>
            <person name="Scott K.M."/>
            <person name="Williams J."/>
            <person name="Porter C.M.B."/>
            <person name="Russel S."/>
            <person name="Harmer T.L."/>
            <person name="Paul J.H."/>
            <person name="Antonen K.M."/>
            <person name="Bridges M.K."/>
            <person name="Camper G.J."/>
            <person name="Campla C.K."/>
            <person name="Casella L.G."/>
            <person name="Chase E."/>
            <person name="Conrad J.W."/>
            <person name="Cruz M.C."/>
            <person name="Dunlap D.S."/>
            <person name="Duran L."/>
            <person name="Fahsbender E.M."/>
            <person name="Goldsmith D.B."/>
            <person name="Keeley R.F."/>
            <person name="Kondoff M.R."/>
            <person name="Kussy B.I."/>
            <person name="Lane M.K."/>
            <person name="Lawler S."/>
            <person name="Leigh B.A."/>
            <person name="Lewis C."/>
            <person name="Lostal L.M."/>
            <person name="Marking D."/>
            <person name="Mancera P.A."/>
            <person name="McClenthan E.C."/>
            <person name="McIntyre E.A."/>
            <person name="Mine J.A."/>
            <person name="Modi S."/>
            <person name="Moore B.D."/>
            <person name="Morgan W.A."/>
            <person name="Nelson K.M."/>
            <person name="Nguyen K.N."/>
            <person name="Ogburn N."/>
            <person name="Parrino D.G."/>
            <person name="Pedapudi A.D."/>
            <person name="Pelham R.P."/>
            <person name="Preece A.M."/>
            <person name="Rampersad E.A."/>
            <person name="Richardson J.C."/>
            <person name="Rodgers C.M."/>
            <person name="Schaffer B.L."/>
            <person name="Sheridan N.E."/>
            <person name="Solone M.R."/>
            <person name="Staley Z.R."/>
            <person name="Tabuchi M."/>
            <person name="Waide R.J."/>
            <person name="Wanjugi P.W."/>
            <person name="Young S."/>
            <person name="Clum A."/>
            <person name="Daum C."/>
            <person name="Huntemann M."/>
            <person name="Ivanova N."/>
            <person name="Kyrpides N."/>
            <person name="Mikhailova N."/>
            <person name="Palaniappan K."/>
            <person name="Pillay M."/>
            <person name="Reddy T.B.K."/>
            <person name="Shapiro N."/>
            <person name="Stamatis D."/>
            <person name="Varghese N."/>
            <person name="Woyke T."/>
            <person name="Boden R."/>
            <person name="Freyermuth S.K."/>
            <person name="Kerfeld C.A."/>
        </authorList>
    </citation>
    <scope>NUCLEOTIDE SEQUENCE [LARGE SCALE GENOMIC DNA]</scope>
    <source>
        <strain evidence="1 2">JR-2</strain>
    </source>
</reference>
<accession>A0A410H5M4</accession>
<sequence>MPLQASIDISMYPLQDQYCQPILDFIESLEKRPDIRIARNAMSTQIFGDYRTLMAALTDDIETVLADQPKTVFVLKLLGTDRSEADIERCGD</sequence>
<dbReference type="InterPro" id="IPR029756">
    <property type="entry name" value="MTH1187/YkoF-like"/>
</dbReference>
<dbReference type="KEGG" id="htr:EPV75_11440"/>
<proteinExistence type="predicted"/>